<gene>
    <name evidence="2" type="ORF">GCM10011396_10430</name>
</gene>
<accession>A0A916U9C5</accession>
<evidence type="ECO:0000256" key="1">
    <source>
        <dbReference type="SAM" id="Phobius"/>
    </source>
</evidence>
<reference evidence="2" key="2">
    <citation type="submission" date="2020-09" db="EMBL/GenBank/DDBJ databases">
        <authorList>
            <person name="Sun Q."/>
            <person name="Zhou Y."/>
        </authorList>
    </citation>
    <scope>NUCLEOTIDE SEQUENCE</scope>
    <source>
        <strain evidence="2">CGMCC 1.10998</strain>
    </source>
</reference>
<comment type="caution">
    <text evidence="2">The sequence shown here is derived from an EMBL/GenBank/DDBJ whole genome shotgun (WGS) entry which is preliminary data.</text>
</comment>
<name>A0A916U9C5_9BURK</name>
<proteinExistence type="predicted"/>
<dbReference type="AlphaFoldDB" id="A0A916U9C5"/>
<organism evidence="2 3">
    <name type="scientific">Undibacterium terreum</name>
    <dbReference type="NCBI Taxonomy" id="1224302"/>
    <lineage>
        <taxon>Bacteria</taxon>
        <taxon>Pseudomonadati</taxon>
        <taxon>Pseudomonadota</taxon>
        <taxon>Betaproteobacteria</taxon>
        <taxon>Burkholderiales</taxon>
        <taxon>Oxalobacteraceae</taxon>
        <taxon>Undibacterium</taxon>
    </lineage>
</organism>
<dbReference type="EMBL" id="BMED01000001">
    <property type="protein sequence ID" value="GGC65362.1"/>
    <property type="molecule type" value="Genomic_DNA"/>
</dbReference>
<reference evidence="2" key="1">
    <citation type="journal article" date="2014" name="Int. J. Syst. Evol. Microbiol.">
        <title>Complete genome sequence of Corynebacterium casei LMG S-19264T (=DSM 44701T), isolated from a smear-ripened cheese.</title>
        <authorList>
            <consortium name="US DOE Joint Genome Institute (JGI-PGF)"/>
            <person name="Walter F."/>
            <person name="Albersmeier A."/>
            <person name="Kalinowski J."/>
            <person name="Ruckert C."/>
        </authorList>
    </citation>
    <scope>NUCLEOTIDE SEQUENCE</scope>
    <source>
        <strain evidence="2">CGMCC 1.10998</strain>
    </source>
</reference>
<dbReference type="Proteomes" id="UP000637423">
    <property type="component" value="Unassembled WGS sequence"/>
</dbReference>
<keyword evidence="1" id="KW-0472">Membrane</keyword>
<protein>
    <submittedName>
        <fullName evidence="2">Uncharacterized protein</fullName>
    </submittedName>
</protein>
<keyword evidence="1" id="KW-0812">Transmembrane</keyword>
<evidence type="ECO:0000313" key="3">
    <source>
        <dbReference type="Proteomes" id="UP000637423"/>
    </source>
</evidence>
<keyword evidence="3" id="KW-1185">Reference proteome</keyword>
<keyword evidence="1" id="KW-1133">Transmembrane helix</keyword>
<evidence type="ECO:0000313" key="2">
    <source>
        <dbReference type="EMBL" id="GGC65362.1"/>
    </source>
</evidence>
<sequence length="52" mass="5839">MGYNLSSADLIQLGKNGDEEIRKLTKDTKIFIVVGVVYFLVAGIIKHFLEKL</sequence>
<feature type="transmembrane region" description="Helical" evidence="1">
    <location>
        <begin position="30"/>
        <end position="49"/>
    </location>
</feature>